<accession>A0ABN8R3H8</accession>
<protein>
    <submittedName>
        <fullName evidence="2">Uncharacterized protein</fullName>
    </submittedName>
</protein>
<dbReference type="Proteomes" id="UP001159427">
    <property type="component" value="Unassembled WGS sequence"/>
</dbReference>
<keyword evidence="3" id="KW-1185">Reference proteome</keyword>
<name>A0ABN8R3H8_9CNID</name>
<dbReference type="PANTHER" id="PTHR35558:SF1">
    <property type="entry name" value="ENDONUCLEASE_EXONUCLEASE_PHOSPHATASE DOMAIN-CONTAINING PROTEIN"/>
    <property type="match status" value="1"/>
</dbReference>
<organism evidence="2 3">
    <name type="scientific">Porites evermanni</name>
    <dbReference type="NCBI Taxonomy" id="104178"/>
    <lineage>
        <taxon>Eukaryota</taxon>
        <taxon>Metazoa</taxon>
        <taxon>Cnidaria</taxon>
        <taxon>Anthozoa</taxon>
        <taxon>Hexacorallia</taxon>
        <taxon>Scleractinia</taxon>
        <taxon>Fungiina</taxon>
        <taxon>Poritidae</taxon>
        <taxon>Porites</taxon>
    </lineage>
</organism>
<comment type="caution">
    <text evidence="2">The sequence shown here is derived from an EMBL/GenBank/DDBJ whole genome shotgun (WGS) entry which is preliminary data.</text>
</comment>
<reference evidence="2 3" key="1">
    <citation type="submission" date="2022-05" db="EMBL/GenBank/DDBJ databases">
        <authorList>
            <consortium name="Genoscope - CEA"/>
            <person name="William W."/>
        </authorList>
    </citation>
    <scope>NUCLEOTIDE SEQUENCE [LARGE SCALE GENOMIC DNA]</scope>
</reference>
<dbReference type="PANTHER" id="PTHR35558">
    <property type="entry name" value="SGNH_HYDRO DOMAIN-CONTAINING PROTEIN"/>
    <property type="match status" value="1"/>
</dbReference>
<dbReference type="SUPFAM" id="SSF47823">
    <property type="entry name" value="lambda integrase-like, N-terminal domain"/>
    <property type="match status" value="1"/>
</dbReference>
<evidence type="ECO:0000256" key="1">
    <source>
        <dbReference type="ARBA" id="ARBA00023125"/>
    </source>
</evidence>
<sequence length="228" mass="26203">MKYGDVIQDLASRSHNWKFYDENFRFMRQSQPEAYPWGTVQWELWLRSQVTPQSSQSTPATSQPQGSKTPKYNTIPKGYCYCIIGDLLQSSLQPSSLPTYKRGWSLFYQFHGSIFPNSSSSFPVSPSILDLFIAYLYDKHYAFSTVNIYVSAIGYSHELAGAEDPTKVFFILQMLKGYNKKGFQLDSRLPITLPILEHIMSSAFRTTLSRYEAYLFRAMCGIAFFAFL</sequence>
<evidence type="ECO:0000313" key="3">
    <source>
        <dbReference type="Proteomes" id="UP001159427"/>
    </source>
</evidence>
<dbReference type="EMBL" id="CALNXI010001595">
    <property type="protein sequence ID" value="CAH3172906.1"/>
    <property type="molecule type" value="Genomic_DNA"/>
</dbReference>
<dbReference type="Gene3D" id="1.10.150.130">
    <property type="match status" value="1"/>
</dbReference>
<gene>
    <name evidence="2" type="ORF">PEVE_00008696</name>
</gene>
<proteinExistence type="predicted"/>
<keyword evidence="1" id="KW-0238">DNA-binding</keyword>
<dbReference type="InterPro" id="IPR010998">
    <property type="entry name" value="Integrase_recombinase_N"/>
</dbReference>
<feature type="non-terminal residue" evidence="2">
    <location>
        <position position="228"/>
    </location>
</feature>
<evidence type="ECO:0000313" key="2">
    <source>
        <dbReference type="EMBL" id="CAH3172906.1"/>
    </source>
</evidence>